<dbReference type="Gene3D" id="2.40.30.200">
    <property type="match status" value="1"/>
</dbReference>
<dbReference type="OrthoDB" id="2731856at2"/>
<gene>
    <name evidence="1" type="ORF">DQX05_20635</name>
</gene>
<protein>
    <submittedName>
        <fullName evidence="1">Phage tail protein</fullName>
    </submittedName>
</protein>
<proteinExistence type="predicted"/>
<dbReference type="RefSeq" id="WP_119795373.1">
    <property type="nucleotide sequence ID" value="NZ_QYZD01000022.1"/>
</dbReference>
<dbReference type="InterPro" id="IPR006520">
    <property type="entry name" value="Dit_BPSPP_N"/>
</dbReference>
<accession>A0A3A3GI37</accession>
<name>A0A3A3GI37_PANTH</name>
<evidence type="ECO:0000313" key="2">
    <source>
        <dbReference type="Proteomes" id="UP000266177"/>
    </source>
</evidence>
<reference evidence="1 2" key="1">
    <citation type="submission" date="2018-09" db="EMBL/GenBank/DDBJ databases">
        <title>Paenibacillus SK2017-BO5.</title>
        <authorList>
            <person name="Piskunova J.V."/>
            <person name="Dubiley S.A."/>
            <person name="Severinov K.V."/>
        </authorList>
    </citation>
    <scope>NUCLEOTIDE SEQUENCE [LARGE SCALE GENOMIC DNA]</scope>
    <source>
        <strain evidence="1 2">BO5</strain>
    </source>
</reference>
<evidence type="ECO:0000313" key="1">
    <source>
        <dbReference type="EMBL" id="RJG21631.1"/>
    </source>
</evidence>
<dbReference type="EMBL" id="QYZD01000022">
    <property type="protein sequence ID" value="RJG21631.1"/>
    <property type="molecule type" value="Genomic_DNA"/>
</dbReference>
<comment type="caution">
    <text evidence="1">The sequence shown here is derived from an EMBL/GenBank/DDBJ whole genome shotgun (WGS) entry which is preliminary data.</text>
</comment>
<dbReference type="Proteomes" id="UP000266177">
    <property type="component" value="Unassembled WGS sequence"/>
</dbReference>
<organism evidence="1 2">
    <name type="scientific">Paenibacillus thiaminolyticus</name>
    <name type="common">Bacillus thiaminolyticus</name>
    <dbReference type="NCBI Taxonomy" id="49283"/>
    <lineage>
        <taxon>Bacteria</taxon>
        <taxon>Bacillati</taxon>
        <taxon>Bacillota</taxon>
        <taxon>Bacilli</taxon>
        <taxon>Bacillales</taxon>
        <taxon>Paenibacillaceae</taxon>
        <taxon>Paenibacillus</taxon>
    </lineage>
</organism>
<sequence length="198" mass="22880">MTIRDADYFVYAGVSSIDFGIRNVNISSGMLEESFAAPRSIREVSIAGRDRPYFQNIAKEPLRFQVSCAFEETWNSDRIREVARWLTEQSYYRELVFSSDPERVFYALVIDEPMLIHNGLSEGYINVTFKCDSPYSYSPVYYSPRYEWKETVADIAERDFAQGIREAVILGPQGELLLDSQRPRWSDYASGTRWSDIG</sequence>
<dbReference type="AlphaFoldDB" id="A0A3A3GI37"/>
<dbReference type="NCBIfam" id="TIGR01633">
    <property type="entry name" value="phi3626_gp14_N"/>
    <property type="match status" value="1"/>
</dbReference>